<dbReference type="GO" id="GO:0003677">
    <property type="term" value="F:DNA binding"/>
    <property type="evidence" value="ECO:0007669"/>
    <property type="project" value="UniProtKB-KW"/>
</dbReference>
<proteinExistence type="inferred from homology"/>
<feature type="domain" description="HTH lysR-type" evidence="5">
    <location>
        <begin position="1"/>
        <end position="58"/>
    </location>
</feature>
<dbReference type="InterPro" id="IPR005119">
    <property type="entry name" value="LysR_subst-bd"/>
</dbReference>
<dbReference type="Gene3D" id="3.40.190.290">
    <property type="match status" value="1"/>
</dbReference>
<dbReference type="Pfam" id="PF03466">
    <property type="entry name" value="LysR_substrate"/>
    <property type="match status" value="1"/>
</dbReference>
<dbReference type="AlphaFoldDB" id="A0AA97AKV0"/>
<dbReference type="SUPFAM" id="SSF46785">
    <property type="entry name" value="Winged helix' DNA-binding domain"/>
    <property type="match status" value="1"/>
</dbReference>
<dbReference type="InterPro" id="IPR000847">
    <property type="entry name" value="LysR_HTH_N"/>
</dbReference>
<evidence type="ECO:0000256" key="2">
    <source>
        <dbReference type="ARBA" id="ARBA00023015"/>
    </source>
</evidence>
<keyword evidence="2" id="KW-0805">Transcription regulation</keyword>
<dbReference type="GO" id="GO:0003700">
    <property type="term" value="F:DNA-binding transcription factor activity"/>
    <property type="evidence" value="ECO:0007669"/>
    <property type="project" value="InterPro"/>
</dbReference>
<name>A0AA97AKV0_9CYAN</name>
<organism evidence="6">
    <name type="scientific">Leptolyngbya sp. NK1-12</name>
    <dbReference type="NCBI Taxonomy" id="2547451"/>
    <lineage>
        <taxon>Bacteria</taxon>
        <taxon>Bacillati</taxon>
        <taxon>Cyanobacteriota</taxon>
        <taxon>Cyanophyceae</taxon>
        <taxon>Leptolyngbyales</taxon>
        <taxon>Leptolyngbyaceae</taxon>
        <taxon>Leptolyngbya group</taxon>
        <taxon>Leptolyngbya</taxon>
    </lineage>
</organism>
<accession>A0AA97AKV0</accession>
<evidence type="ECO:0000256" key="1">
    <source>
        <dbReference type="ARBA" id="ARBA00009437"/>
    </source>
</evidence>
<dbReference type="SUPFAM" id="SSF53850">
    <property type="entry name" value="Periplasmic binding protein-like II"/>
    <property type="match status" value="1"/>
</dbReference>
<dbReference type="PROSITE" id="PS50931">
    <property type="entry name" value="HTH_LYSR"/>
    <property type="match status" value="1"/>
</dbReference>
<keyword evidence="3" id="KW-0238">DNA-binding</keyword>
<dbReference type="Gene3D" id="1.10.10.10">
    <property type="entry name" value="Winged helix-like DNA-binding domain superfamily/Winged helix DNA-binding domain"/>
    <property type="match status" value="1"/>
</dbReference>
<evidence type="ECO:0000256" key="3">
    <source>
        <dbReference type="ARBA" id="ARBA00023125"/>
    </source>
</evidence>
<comment type="similarity">
    <text evidence="1">Belongs to the LysR transcriptional regulatory family.</text>
</comment>
<dbReference type="EMBL" id="CP053586">
    <property type="protein sequence ID" value="WNZ26641.1"/>
    <property type="molecule type" value="Genomic_DNA"/>
</dbReference>
<dbReference type="PANTHER" id="PTHR30419:SF8">
    <property type="entry name" value="NITROGEN ASSIMILATION TRANSCRIPTIONAL ACTIVATOR-RELATED"/>
    <property type="match status" value="1"/>
</dbReference>
<dbReference type="InterPro" id="IPR036388">
    <property type="entry name" value="WH-like_DNA-bd_sf"/>
</dbReference>
<dbReference type="CDD" id="cd05466">
    <property type="entry name" value="PBP2_LTTR_substrate"/>
    <property type="match status" value="1"/>
</dbReference>
<evidence type="ECO:0000313" key="6">
    <source>
        <dbReference type="EMBL" id="WNZ26641.1"/>
    </source>
</evidence>
<dbReference type="GO" id="GO:0005829">
    <property type="term" value="C:cytosol"/>
    <property type="evidence" value="ECO:0007669"/>
    <property type="project" value="TreeGrafter"/>
</dbReference>
<dbReference type="FunFam" id="1.10.10.10:FF:000001">
    <property type="entry name" value="LysR family transcriptional regulator"/>
    <property type="match status" value="1"/>
</dbReference>
<evidence type="ECO:0000259" key="5">
    <source>
        <dbReference type="PROSITE" id="PS50931"/>
    </source>
</evidence>
<reference evidence="6" key="1">
    <citation type="submission" date="2020-05" db="EMBL/GenBank/DDBJ databases">
        <authorList>
            <person name="Zhu T."/>
            <person name="Keshari N."/>
            <person name="Lu X."/>
        </authorList>
    </citation>
    <scope>NUCLEOTIDE SEQUENCE</scope>
    <source>
        <strain evidence="6">NK1-12</strain>
    </source>
</reference>
<dbReference type="InterPro" id="IPR036390">
    <property type="entry name" value="WH_DNA-bd_sf"/>
</dbReference>
<gene>
    <name evidence="6" type="ORF">HJG54_16625</name>
</gene>
<keyword evidence="4" id="KW-0804">Transcription</keyword>
<sequence length="292" mass="31919">MKLSQLRILVAVAEHENFTEAALHLEISQSAVSHAIAALEDHLGVVLFLRGRHGAHLTPIGAEIVKHAREIVHRADQISRAAELARGLQGGQVRIASFRSVATHLLPSVIADFHQRFPAIAVSLTEHDDYPQVEQALREGRADIGFTLIPVHDSDIAAWEILRDEFVALLPPSFHPKGESLSWQDLVTQPLIMPPRSDLMMQQLHNHIEAQGYPLQIGYEVGTDATIVSLVAQGLGATILPRLAAEPIPAAVQIYSLPVPLWRVIGVAVLAEALHPPAVYAFLDILKKRKAA</sequence>
<dbReference type="InterPro" id="IPR050950">
    <property type="entry name" value="HTH-type_LysR_regulators"/>
</dbReference>
<protein>
    <submittedName>
        <fullName evidence="6">LysR family transcriptional regulator</fullName>
    </submittedName>
</protein>
<dbReference type="Pfam" id="PF00126">
    <property type="entry name" value="HTH_1"/>
    <property type="match status" value="1"/>
</dbReference>
<dbReference type="PANTHER" id="PTHR30419">
    <property type="entry name" value="HTH-TYPE TRANSCRIPTIONAL REGULATOR YBHD"/>
    <property type="match status" value="1"/>
</dbReference>
<dbReference type="PRINTS" id="PR00039">
    <property type="entry name" value="HTHLYSR"/>
</dbReference>
<evidence type="ECO:0000256" key="4">
    <source>
        <dbReference type="ARBA" id="ARBA00023163"/>
    </source>
</evidence>